<feature type="domain" description="SANT" evidence="5">
    <location>
        <begin position="177"/>
        <end position="228"/>
    </location>
</feature>
<gene>
    <name evidence="6" type="ORF">FSB_LOCUS49365</name>
</gene>
<reference evidence="6" key="1">
    <citation type="submission" date="2018-02" db="EMBL/GenBank/DDBJ databases">
        <authorList>
            <person name="Cohen D.B."/>
            <person name="Kent A.D."/>
        </authorList>
    </citation>
    <scope>NUCLEOTIDE SEQUENCE</scope>
</reference>
<name>A0A2N9IBL9_FAGSY</name>
<dbReference type="SUPFAM" id="SSF46689">
    <property type="entry name" value="Homeodomain-like"/>
    <property type="match status" value="1"/>
</dbReference>
<dbReference type="Gene3D" id="1.10.10.60">
    <property type="entry name" value="Homeodomain-like"/>
    <property type="match status" value="1"/>
</dbReference>
<protein>
    <recommendedName>
        <fullName evidence="5">SANT domain-containing protein</fullName>
    </recommendedName>
</protein>
<dbReference type="InterPro" id="IPR057712">
    <property type="entry name" value="DUF7952"/>
</dbReference>
<evidence type="ECO:0000256" key="2">
    <source>
        <dbReference type="ARBA" id="ARBA00023015"/>
    </source>
</evidence>
<evidence type="ECO:0000256" key="4">
    <source>
        <dbReference type="ARBA" id="ARBA00023242"/>
    </source>
</evidence>
<dbReference type="InterPro" id="IPR017884">
    <property type="entry name" value="SANT_dom"/>
</dbReference>
<dbReference type="PANTHER" id="PTHR13859">
    <property type="entry name" value="ATROPHIN-RELATED"/>
    <property type="match status" value="1"/>
</dbReference>
<accession>A0A2N9IBL9</accession>
<organism evidence="6">
    <name type="scientific">Fagus sylvatica</name>
    <name type="common">Beechnut</name>
    <dbReference type="NCBI Taxonomy" id="28930"/>
    <lineage>
        <taxon>Eukaryota</taxon>
        <taxon>Viridiplantae</taxon>
        <taxon>Streptophyta</taxon>
        <taxon>Embryophyta</taxon>
        <taxon>Tracheophyta</taxon>
        <taxon>Spermatophyta</taxon>
        <taxon>Magnoliopsida</taxon>
        <taxon>eudicotyledons</taxon>
        <taxon>Gunneridae</taxon>
        <taxon>Pentapetalae</taxon>
        <taxon>rosids</taxon>
        <taxon>fabids</taxon>
        <taxon>Fagales</taxon>
        <taxon>Fagaceae</taxon>
        <taxon>Fagus</taxon>
    </lineage>
</organism>
<evidence type="ECO:0000259" key="5">
    <source>
        <dbReference type="PROSITE" id="PS51293"/>
    </source>
</evidence>
<dbReference type="InterPro" id="IPR009057">
    <property type="entry name" value="Homeodomain-like_sf"/>
</dbReference>
<evidence type="ECO:0000256" key="3">
    <source>
        <dbReference type="ARBA" id="ARBA00023163"/>
    </source>
</evidence>
<dbReference type="GO" id="GO:0003714">
    <property type="term" value="F:transcription corepressor activity"/>
    <property type="evidence" value="ECO:0007669"/>
    <property type="project" value="TreeGrafter"/>
</dbReference>
<evidence type="ECO:0000313" key="6">
    <source>
        <dbReference type="EMBL" id="SPD21483.1"/>
    </source>
</evidence>
<dbReference type="EMBL" id="OIVN01005223">
    <property type="protein sequence ID" value="SPD21483.1"/>
    <property type="molecule type" value="Genomic_DNA"/>
</dbReference>
<sequence>MDSVQVIDHGDCIEDAFDEQSLSPESSDVYDIFGEPQEFPRMGDEYQVEIPQLIAGSDYFWLSKNPADSPHDFLVGLAVPIMWISDEVENIKDEPQEAVGGSTEVFNKDECLKSECIRETHIFLEGDNLEPKAEPTNSTLDNGINLGESVNVAMQHEMKIESPNMGRGKVYCPVPGSLGDSWSEIEEASFILGLYIFGKNLAQVKRFIGSKNMGDILSFYYGKFYRIEAARIFISIAFPCVRGMPEYFNGGGCSSKNSHFKFTKDMPRCLFYRKCNCMEV</sequence>
<proteinExistence type="predicted"/>
<dbReference type="PROSITE" id="PS51293">
    <property type="entry name" value="SANT"/>
    <property type="match status" value="1"/>
</dbReference>
<comment type="subcellular location">
    <subcellularLocation>
        <location evidence="1">Nucleus</location>
    </subcellularLocation>
</comment>
<evidence type="ECO:0000256" key="1">
    <source>
        <dbReference type="ARBA" id="ARBA00004123"/>
    </source>
</evidence>
<keyword evidence="3" id="KW-0804">Transcription</keyword>
<dbReference type="AlphaFoldDB" id="A0A2N9IBL9"/>
<dbReference type="Pfam" id="PF25826">
    <property type="entry name" value="DUF7952"/>
    <property type="match status" value="1"/>
</dbReference>
<dbReference type="PANTHER" id="PTHR13859:SF34">
    <property type="entry name" value="SANT DOMAIN-CONTAINING PROTEIN"/>
    <property type="match status" value="1"/>
</dbReference>
<keyword evidence="4" id="KW-0539">Nucleus</keyword>
<keyword evidence="2" id="KW-0805">Transcription regulation</keyword>
<dbReference type="GO" id="GO:0005634">
    <property type="term" value="C:nucleus"/>
    <property type="evidence" value="ECO:0007669"/>
    <property type="project" value="UniProtKB-SubCell"/>
</dbReference>